<keyword evidence="8 13" id="KW-0732">Signal</keyword>
<dbReference type="SMART" id="SM00849">
    <property type="entry name" value="Lactamase_B"/>
    <property type="match status" value="1"/>
</dbReference>
<feature type="signal peptide" evidence="13">
    <location>
        <begin position="1"/>
        <end position="18"/>
    </location>
</feature>
<organism evidence="15 16">
    <name type="scientific">Wenzhouxiangella sediminis</name>
    <dbReference type="NCBI Taxonomy" id="1792836"/>
    <lineage>
        <taxon>Bacteria</taxon>
        <taxon>Pseudomonadati</taxon>
        <taxon>Pseudomonadota</taxon>
        <taxon>Gammaproteobacteria</taxon>
        <taxon>Chromatiales</taxon>
        <taxon>Wenzhouxiangellaceae</taxon>
        <taxon>Wenzhouxiangella</taxon>
    </lineage>
</organism>
<dbReference type="GO" id="GO:0008800">
    <property type="term" value="F:beta-lactamase activity"/>
    <property type="evidence" value="ECO:0007669"/>
    <property type="project" value="UniProtKB-EC"/>
</dbReference>
<dbReference type="Pfam" id="PF00753">
    <property type="entry name" value="Lactamase_B"/>
    <property type="match status" value="1"/>
</dbReference>
<evidence type="ECO:0000313" key="15">
    <source>
        <dbReference type="EMBL" id="RFF29158.1"/>
    </source>
</evidence>
<protein>
    <recommendedName>
        <fullName evidence="6">beta-lactamase</fullName>
        <ecNumber evidence="6">3.5.2.6</ecNumber>
    </recommendedName>
</protein>
<evidence type="ECO:0000256" key="1">
    <source>
        <dbReference type="ARBA" id="ARBA00001526"/>
    </source>
</evidence>
<keyword evidence="7" id="KW-0479">Metal-binding</keyword>
<keyword evidence="10 15" id="KW-0378">Hydrolase</keyword>
<dbReference type="AlphaFoldDB" id="A0A3E1K5C9"/>
<dbReference type="InterPro" id="IPR001279">
    <property type="entry name" value="Metallo-B-lactamas"/>
</dbReference>
<comment type="caution">
    <text evidence="15">The sequence shown here is derived from an EMBL/GenBank/DDBJ whole genome shotgun (WGS) entry which is preliminary data.</text>
</comment>
<keyword evidence="11" id="KW-0862">Zinc</keyword>
<comment type="cofactor">
    <cofactor evidence="2">
        <name>Zn(2+)</name>
        <dbReference type="ChEBI" id="CHEBI:29105"/>
    </cofactor>
</comment>
<evidence type="ECO:0000256" key="9">
    <source>
        <dbReference type="ARBA" id="ARBA00022764"/>
    </source>
</evidence>
<dbReference type="PANTHER" id="PTHR42951:SF4">
    <property type="entry name" value="ACYL-COENZYME A THIOESTERASE MBLAC2"/>
    <property type="match status" value="1"/>
</dbReference>
<comment type="subunit">
    <text evidence="5">Monomer.</text>
</comment>
<keyword evidence="12" id="KW-0046">Antibiotic resistance</keyword>
<comment type="catalytic activity">
    <reaction evidence="1">
        <text>a beta-lactam + H2O = a substituted beta-amino acid</text>
        <dbReference type="Rhea" id="RHEA:20401"/>
        <dbReference type="ChEBI" id="CHEBI:15377"/>
        <dbReference type="ChEBI" id="CHEBI:35627"/>
        <dbReference type="ChEBI" id="CHEBI:140347"/>
        <dbReference type="EC" id="3.5.2.6"/>
    </reaction>
</comment>
<proteinExistence type="inferred from homology"/>
<comment type="subcellular location">
    <subcellularLocation>
        <location evidence="3">Periplasm</location>
    </subcellularLocation>
</comment>
<evidence type="ECO:0000256" key="5">
    <source>
        <dbReference type="ARBA" id="ARBA00011245"/>
    </source>
</evidence>
<evidence type="ECO:0000256" key="4">
    <source>
        <dbReference type="ARBA" id="ARBA00005250"/>
    </source>
</evidence>
<dbReference type="SUPFAM" id="SSF56281">
    <property type="entry name" value="Metallo-hydrolase/oxidoreductase"/>
    <property type="match status" value="1"/>
</dbReference>
<feature type="chain" id="PRO_5017625376" description="beta-lactamase" evidence="13">
    <location>
        <begin position="19"/>
        <end position="294"/>
    </location>
</feature>
<dbReference type="GO" id="GO:0046677">
    <property type="term" value="P:response to antibiotic"/>
    <property type="evidence" value="ECO:0007669"/>
    <property type="project" value="UniProtKB-KW"/>
</dbReference>
<feature type="domain" description="Metallo-beta-lactamase" evidence="14">
    <location>
        <begin position="42"/>
        <end position="225"/>
    </location>
</feature>
<dbReference type="Gene3D" id="3.60.15.10">
    <property type="entry name" value="Ribonuclease Z/Hydroxyacylglutathione hydrolase-like"/>
    <property type="match status" value="1"/>
</dbReference>
<comment type="similarity">
    <text evidence="4">Belongs to the metallo-beta-lactamase superfamily. Class-B beta-lactamase family.</text>
</comment>
<dbReference type="InterPro" id="IPR050855">
    <property type="entry name" value="NDM-1-like"/>
</dbReference>
<evidence type="ECO:0000256" key="10">
    <source>
        <dbReference type="ARBA" id="ARBA00022801"/>
    </source>
</evidence>
<evidence type="ECO:0000256" key="13">
    <source>
        <dbReference type="SAM" id="SignalP"/>
    </source>
</evidence>
<dbReference type="GO" id="GO:0017001">
    <property type="term" value="P:antibiotic catabolic process"/>
    <property type="evidence" value="ECO:0007669"/>
    <property type="project" value="InterPro"/>
</dbReference>
<dbReference type="GO" id="GO:0008270">
    <property type="term" value="F:zinc ion binding"/>
    <property type="evidence" value="ECO:0007669"/>
    <property type="project" value="InterPro"/>
</dbReference>
<evidence type="ECO:0000256" key="6">
    <source>
        <dbReference type="ARBA" id="ARBA00012865"/>
    </source>
</evidence>
<dbReference type="Proteomes" id="UP000260351">
    <property type="component" value="Unassembled WGS sequence"/>
</dbReference>
<dbReference type="EC" id="3.5.2.6" evidence="6"/>
<dbReference type="PANTHER" id="PTHR42951">
    <property type="entry name" value="METALLO-BETA-LACTAMASE DOMAIN-CONTAINING"/>
    <property type="match status" value="1"/>
</dbReference>
<evidence type="ECO:0000256" key="8">
    <source>
        <dbReference type="ARBA" id="ARBA00022729"/>
    </source>
</evidence>
<gene>
    <name evidence="15" type="ORF">DZC52_15010</name>
</gene>
<dbReference type="GO" id="GO:0042597">
    <property type="term" value="C:periplasmic space"/>
    <property type="evidence" value="ECO:0007669"/>
    <property type="project" value="UniProtKB-SubCell"/>
</dbReference>
<evidence type="ECO:0000256" key="11">
    <source>
        <dbReference type="ARBA" id="ARBA00022833"/>
    </source>
</evidence>
<evidence type="ECO:0000313" key="16">
    <source>
        <dbReference type="Proteomes" id="UP000260351"/>
    </source>
</evidence>
<sequence length="294" mass="31811">MNGGLCAAMLLAANSVFAQSMEDVEIGVESLGSDVHMLTGRGGNIGLVVTEDGAFLIDDQYAPLTDKILEAVRSVTDQPVKFVLNTHWHGDHTGGNENMAGEGALVVAHENVRERMSSEQVNEFFGRTTPASPDGALPVVTFNDSISFHLGEHEIRSFHVPHAHTDGDSVVHLPDANVIHAGDTVFYGLYPFVDVDSGGSLAGTISAVERIAELADGETVIIPGHGPLIDREKLLAYHDMLTTVEDRLEEAIDEGMTLEEIQEAGITAEYDEQWGGGFIPADRWIELLHRSMTR</sequence>
<dbReference type="OrthoDB" id="420651at2"/>
<evidence type="ECO:0000259" key="14">
    <source>
        <dbReference type="SMART" id="SM00849"/>
    </source>
</evidence>
<evidence type="ECO:0000256" key="3">
    <source>
        <dbReference type="ARBA" id="ARBA00004418"/>
    </source>
</evidence>
<evidence type="ECO:0000256" key="7">
    <source>
        <dbReference type="ARBA" id="ARBA00022723"/>
    </source>
</evidence>
<dbReference type="PROSITE" id="PS00743">
    <property type="entry name" value="BETA_LACTAMASE_B_1"/>
    <property type="match status" value="1"/>
</dbReference>
<evidence type="ECO:0000256" key="12">
    <source>
        <dbReference type="ARBA" id="ARBA00023251"/>
    </source>
</evidence>
<keyword evidence="9" id="KW-0574">Periplasm</keyword>
<evidence type="ECO:0000256" key="2">
    <source>
        <dbReference type="ARBA" id="ARBA00001947"/>
    </source>
</evidence>
<name>A0A3E1K5C9_9GAMM</name>
<reference evidence="15 16" key="1">
    <citation type="submission" date="2018-08" db="EMBL/GenBank/DDBJ databases">
        <title>Wenzhouxiangella salilacus sp. nov., a novel bacterium isolated from a saline lake in Xinjiang Province, China.</title>
        <authorList>
            <person name="Han S."/>
        </authorList>
    </citation>
    <scope>NUCLEOTIDE SEQUENCE [LARGE SCALE GENOMIC DNA]</scope>
    <source>
        <strain evidence="15 16">XDB06</strain>
    </source>
</reference>
<dbReference type="CDD" id="cd16282">
    <property type="entry name" value="metallo-hydrolase-like_MBL-fold"/>
    <property type="match status" value="1"/>
</dbReference>
<dbReference type="InterPro" id="IPR001018">
    <property type="entry name" value="Beta-lactamase_class-B_CS"/>
</dbReference>
<dbReference type="EMBL" id="QUZK01000052">
    <property type="protein sequence ID" value="RFF29158.1"/>
    <property type="molecule type" value="Genomic_DNA"/>
</dbReference>
<keyword evidence="16" id="KW-1185">Reference proteome</keyword>
<accession>A0A3E1K5C9</accession>
<dbReference type="InterPro" id="IPR036866">
    <property type="entry name" value="RibonucZ/Hydroxyglut_hydro"/>
</dbReference>